<proteinExistence type="predicted"/>
<protein>
    <recommendedName>
        <fullName evidence="3">Sigma-70 family RNA polymerase sigma factor</fullName>
    </recommendedName>
</protein>
<comment type="caution">
    <text evidence="1">The sequence shown here is derived from an EMBL/GenBank/DDBJ whole genome shotgun (WGS) entry which is preliminary data.</text>
</comment>
<sequence length="137" mass="15981">MTREEVNQIYYIDREIEMWKRQLLDIRAGGKIKAQIITGMPHANTNMTTDPTGEEVQRIEEIEVIIQSKLCQIQAQKKKVYAYIATLDDSLMRQIIMHRCITLCSWQEVAMYVGGGNTADSVRKRFERHFEEEKNTA</sequence>
<evidence type="ECO:0000313" key="1">
    <source>
        <dbReference type="EMBL" id="MCQ4637683.1"/>
    </source>
</evidence>
<dbReference type="RefSeq" id="WP_256132864.1">
    <property type="nucleotide sequence ID" value="NZ_JANFXK010000015.1"/>
</dbReference>
<keyword evidence="2" id="KW-1185">Reference proteome</keyword>
<evidence type="ECO:0000313" key="2">
    <source>
        <dbReference type="Proteomes" id="UP001524502"/>
    </source>
</evidence>
<dbReference type="EMBL" id="JANFXK010000015">
    <property type="protein sequence ID" value="MCQ4637683.1"/>
    <property type="molecule type" value="Genomic_DNA"/>
</dbReference>
<organism evidence="1 2">
    <name type="scientific">Anaerovorax odorimutans</name>
    <dbReference type="NCBI Taxonomy" id="109327"/>
    <lineage>
        <taxon>Bacteria</taxon>
        <taxon>Bacillati</taxon>
        <taxon>Bacillota</taxon>
        <taxon>Clostridia</taxon>
        <taxon>Peptostreptococcales</taxon>
        <taxon>Anaerovoracaceae</taxon>
        <taxon>Anaerovorax</taxon>
    </lineage>
</organism>
<gene>
    <name evidence="1" type="ORF">NE619_13195</name>
</gene>
<dbReference type="Proteomes" id="UP001524502">
    <property type="component" value="Unassembled WGS sequence"/>
</dbReference>
<name>A0ABT1RR61_9FIRM</name>
<reference evidence="1 2" key="1">
    <citation type="submission" date="2022-06" db="EMBL/GenBank/DDBJ databases">
        <title>Isolation of gut microbiota from human fecal samples.</title>
        <authorList>
            <person name="Pamer E.G."/>
            <person name="Barat B."/>
            <person name="Waligurski E."/>
            <person name="Medina S."/>
            <person name="Paddock L."/>
            <person name="Mostad J."/>
        </authorList>
    </citation>
    <scope>NUCLEOTIDE SEQUENCE [LARGE SCALE GENOMIC DNA]</scope>
    <source>
        <strain evidence="1 2">SL.3.17</strain>
    </source>
</reference>
<accession>A0ABT1RR61</accession>
<evidence type="ECO:0008006" key="3">
    <source>
        <dbReference type="Google" id="ProtNLM"/>
    </source>
</evidence>